<dbReference type="InterPro" id="IPR003439">
    <property type="entry name" value="ABC_transporter-like_ATP-bd"/>
</dbReference>
<dbReference type="Pfam" id="PF00005">
    <property type="entry name" value="ABC_tran"/>
    <property type="match status" value="1"/>
</dbReference>
<evidence type="ECO:0000313" key="7">
    <source>
        <dbReference type="Proteomes" id="UP000267535"/>
    </source>
</evidence>
<organism evidence="6 7">
    <name type="scientific">Amphritea balenae</name>
    <dbReference type="NCBI Taxonomy" id="452629"/>
    <lineage>
        <taxon>Bacteria</taxon>
        <taxon>Pseudomonadati</taxon>
        <taxon>Pseudomonadota</taxon>
        <taxon>Gammaproteobacteria</taxon>
        <taxon>Oceanospirillales</taxon>
        <taxon>Oceanospirillaceae</taxon>
        <taxon>Amphritea</taxon>
    </lineage>
</organism>
<dbReference type="Gene3D" id="3.40.50.300">
    <property type="entry name" value="P-loop containing nucleotide triphosphate hydrolases"/>
    <property type="match status" value="1"/>
</dbReference>
<name>A0A3P1SM36_9GAMM</name>
<dbReference type="PROSITE" id="PS50893">
    <property type="entry name" value="ABC_TRANSPORTER_2"/>
    <property type="match status" value="1"/>
</dbReference>
<evidence type="ECO:0000259" key="5">
    <source>
        <dbReference type="PROSITE" id="PS50893"/>
    </source>
</evidence>
<dbReference type="InterPro" id="IPR003593">
    <property type="entry name" value="AAA+_ATPase"/>
</dbReference>
<dbReference type="GO" id="GO:0005886">
    <property type="term" value="C:plasma membrane"/>
    <property type="evidence" value="ECO:0007669"/>
    <property type="project" value="TreeGrafter"/>
</dbReference>
<comment type="caution">
    <text evidence="6">The sequence shown here is derived from an EMBL/GenBank/DDBJ whole genome shotgun (WGS) entry which is preliminary data.</text>
</comment>
<dbReference type="Proteomes" id="UP000267535">
    <property type="component" value="Unassembled WGS sequence"/>
</dbReference>
<comment type="similarity">
    <text evidence="4">Belongs to the ABC transporter superfamily. Macrolide exporter (TC 3.A.1.122) family.</text>
</comment>
<feature type="domain" description="ABC transporter" evidence="5">
    <location>
        <begin position="11"/>
        <end position="227"/>
    </location>
</feature>
<dbReference type="SUPFAM" id="SSF52540">
    <property type="entry name" value="P-loop containing nucleoside triphosphate hydrolases"/>
    <property type="match status" value="1"/>
</dbReference>
<dbReference type="GO" id="GO:0022857">
    <property type="term" value="F:transmembrane transporter activity"/>
    <property type="evidence" value="ECO:0007669"/>
    <property type="project" value="TreeGrafter"/>
</dbReference>
<sequence length="228" mass="25281">MTCASRGICLITARNICKEYCDASEKIVIFDNLNFTIHSGETIALMGQSGAGKSTLLHLLGGFDKPESGHIEINSQSISSMSDARLSRFRRQFLGMVFQQYNLIPSLTARDNISFVRRLNGLPAEDEFTRELVHALQLQDRLDHYPSQLSGGEQQRVAIARAIATQPLLILADEPTGNLDEQTAAQVMTMLMRAVALQQSTLLLVTHSPTTASYLDKTWRLEQGQLLC</sequence>
<dbReference type="InterPro" id="IPR027417">
    <property type="entry name" value="P-loop_NTPase"/>
</dbReference>
<accession>A0A3P1SM36</accession>
<protein>
    <submittedName>
        <fullName evidence="6">ABC transporter ATP-binding protein</fullName>
    </submittedName>
</protein>
<dbReference type="GO" id="GO:1902495">
    <property type="term" value="C:transmembrane transporter complex"/>
    <property type="evidence" value="ECO:0007669"/>
    <property type="project" value="UniProtKB-ARBA"/>
</dbReference>
<dbReference type="FunFam" id="3.40.50.300:FF:000032">
    <property type="entry name" value="Export ABC transporter ATP-binding protein"/>
    <property type="match status" value="1"/>
</dbReference>
<keyword evidence="3 6" id="KW-0067">ATP-binding</keyword>
<dbReference type="AlphaFoldDB" id="A0A3P1SM36"/>
<dbReference type="PANTHER" id="PTHR24220">
    <property type="entry name" value="IMPORT ATP-BINDING PROTEIN"/>
    <property type="match status" value="1"/>
</dbReference>
<dbReference type="InterPro" id="IPR015854">
    <property type="entry name" value="ABC_transpr_LolD-like"/>
</dbReference>
<dbReference type="InterPro" id="IPR017911">
    <property type="entry name" value="MacB-like_ATP-bd"/>
</dbReference>
<reference evidence="6 7" key="1">
    <citation type="submission" date="2018-11" db="EMBL/GenBank/DDBJ databases">
        <title>The draft genome sequence of Amphritea balenae JAMM 1525T.</title>
        <authorList>
            <person name="Fang Z."/>
            <person name="Zhang Y."/>
            <person name="Han X."/>
        </authorList>
    </citation>
    <scope>NUCLEOTIDE SEQUENCE [LARGE SCALE GENOMIC DNA]</scope>
    <source>
        <strain evidence="6 7">JAMM 1525</strain>
    </source>
</reference>
<dbReference type="OrthoDB" id="9802264at2"/>
<evidence type="ECO:0000256" key="4">
    <source>
        <dbReference type="ARBA" id="ARBA00038388"/>
    </source>
</evidence>
<evidence type="ECO:0000256" key="2">
    <source>
        <dbReference type="ARBA" id="ARBA00022741"/>
    </source>
</evidence>
<evidence type="ECO:0000313" key="6">
    <source>
        <dbReference type="EMBL" id="RRC98177.1"/>
    </source>
</evidence>
<evidence type="ECO:0000256" key="1">
    <source>
        <dbReference type="ARBA" id="ARBA00022448"/>
    </source>
</evidence>
<gene>
    <name evidence="6" type="ORF">EHS89_13840</name>
</gene>
<dbReference type="GO" id="GO:0005524">
    <property type="term" value="F:ATP binding"/>
    <property type="evidence" value="ECO:0007669"/>
    <property type="project" value="UniProtKB-KW"/>
</dbReference>
<keyword evidence="7" id="KW-1185">Reference proteome</keyword>
<dbReference type="InterPro" id="IPR017871">
    <property type="entry name" value="ABC_transporter-like_CS"/>
</dbReference>
<dbReference type="GO" id="GO:0016887">
    <property type="term" value="F:ATP hydrolysis activity"/>
    <property type="evidence" value="ECO:0007669"/>
    <property type="project" value="InterPro"/>
</dbReference>
<dbReference type="PANTHER" id="PTHR24220:SF659">
    <property type="entry name" value="TRANSPORTER, PUTATIVE-RELATED"/>
    <property type="match status" value="1"/>
</dbReference>
<proteinExistence type="inferred from homology"/>
<dbReference type="CDD" id="cd03255">
    <property type="entry name" value="ABC_MJ0796_LolCDE_FtsE"/>
    <property type="match status" value="1"/>
</dbReference>
<dbReference type="PROSITE" id="PS00211">
    <property type="entry name" value="ABC_TRANSPORTER_1"/>
    <property type="match status" value="1"/>
</dbReference>
<keyword evidence="1" id="KW-0813">Transport</keyword>
<keyword evidence="2" id="KW-0547">Nucleotide-binding</keyword>
<dbReference type="EMBL" id="RQXV01000008">
    <property type="protein sequence ID" value="RRC98177.1"/>
    <property type="molecule type" value="Genomic_DNA"/>
</dbReference>
<evidence type="ECO:0000256" key="3">
    <source>
        <dbReference type="ARBA" id="ARBA00022840"/>
    </source>
</evidence>
<dbReference type="SMART" id="SM00382">
    <property type="entry name" value="AAA"/>
    <property type="match status" value="1"/>
</dbReference>